<proteinExistence type="predicted"/>
<gene>
    <name evidence="4" type="ORF">GCM10010191_48240</name>
</gene>
<evidence type="ECO:0000313" key="5">
    <source>
        <dbReference type="Proteomes" id="UP001501231"/>
    </source>
</evidence>
<comment type="caution">
    <text evidence="4">The sequence shown here is derived from an EMBL/GenBank/DDBJ whole genome shotgun (WGS) entry which is preliminary data.</text>
</comment>
<dbReference type="RefSeq" id="WP_344591790.1">
    <property type="nucleotide sequence ID" value="NZ_BAAARW010000019.1"/>
</dbReference>
<evidence type="ECO:0000256" key="1">
    <source>
        <dbReference type="ARBA" id="ARBA00023002"/>
    </source>
</evidence>
<accession>A0ABN3JG05</accession>
<name>A0ABN3JG05_9ACTN</name>
<feature type="region of interest" description="Disordered" evidence="2">
    <location>
        <begin position="1"/>
        <end position="22"/>
    </location>
</feature>
<evidence type="ECO:0000259" key="3">
    <source>
        <dbReference type="Pfam" id="PF01243"/>
    </source>
</evidence>
<dbReference type="EMBL" id="BAAARW010000019">
    <property type="protein sequence ID" value="GAA2429242.1"/>
    <property type="molecule type" value="Genomic_DNA"/>
</dbReference>
<dbReference type="InterPro" id="IPR011576">
    <property type="entry name" value="Pyridox_Oxase_N"/>
</dbReference>
<sequence length="168" mass="18352">MGGVQPELDGRFSDPTAGPTPWADTVQVLEEAESYWLTTVRADGRPHVTPLIGVLQDDVMHFCTGLGEQKAHNLEKHRQVALTTGSSAWAQGLDVIVEGAAVRVTDSRTLQRLADSYEDKYGSEWHFDVGDGVFVSGGNAAAVFRIEPAKVLAFAKQPHAQTRYRFTV</sequence>
<reference evidence="4 5" key="1">
    <citation type="journal article" date="2019" name="Int. J. Syst. Evol. Microbiol.">
        <title>The Global Catalogue of Microorganisms (GCM) 10K type strain sequencing project: providing services to taxonomists for standard genome sequencing and annotation.</title>
        <authorList>
            <consortium name="The Broad Institute Genomics Platform"/>
            <consortium name="The Broad Institute Genome Sequencing Center for Infectious Disease"/>
            <person name="Wu L."/>
            <person name="Ma J."/>
        </authorList>
    </citation>
    <scope>NUCLEOTIDE SEQUENCE [LARGE SCALE GENOMIC DNA]</scope>
    <source>
        <strain evidence="4 5">JCM 3325</strain>
    </source>
</reference>
<dbReference type="PANTHER" id="PTHR35176:SF4">
    <property type="entry name" value="PYRIDOXAMINE 5'-PHOSPHATE OXIDASE-RELATED FMN-BINDING"/>
    <property type="match status" value="1"/>
</dbReference>
<evidence type="ECO:0000256" key="2">
    <source>
        <dbReference type="SAM" id="MobiDB-lite"/>
    </source>
</evidence>
<protein>
    <submittedName>
        <fullName evidence="4">Pyridoxamine 5'-phosphate oxidase family protein</fullName>
    </submittedName>
</protein>
<dbReference type="Pfam" id="PF01243">
    <property type="entry name" value="PNPOx_N"/>
    <property type="match status" value="1"/>
</dbReference>
<dbReference type="InterPro" id="IPR012349">
    <property type="entry name" value="Split_barrel_FMN-bd"/>
</dbReference>
<dbReference type="InterPro" id="IPR052019">
    <property type="entry name" value="F420H2_bilvrd_red/Heme_oxyg"/>
</dbReference>
<keyword evidence="1" id="KW-0560">Oxidoreductase</keyword>
<organism evidence="4 5">
    <name type="scientific">Actinomadura vinacea</name>
    <dbReference type="NCBI Taxonomy" id="115336"/>
    <lineage>
        <taxon>Bacteria</taxon>
        <taxon>Bacillati</taxon>
        <taxon>Actinomycetota</taxon>
        <taxon>Actinomycetes</taxon>
        <taxon>Streptosporangiales</taxon>
        <taxon>Thermomonosporaceae</taxon>
        <taxon>Actinomadura</taxon>
    </lineage>
</organism>
<evidence type="ECO:0000313" key="4">
    <source>
        <dbReference type="EMBL" id="GAA2429242.1"/>
    </source>
</evidence>
<dbReference type="Gene3D" id="2.30.110.10">
    <property type="entry name" value="Electron Transport, Fmn-binding Protein, Chain A"/>
    <property type="match status" value="1"/>
</dbReference>
<feature type="domain" description="Pyridoxamine 5'-phosphate oxidase N-terminal" evidence="3">
    <location>
        <begin position="26"/>
        <end position="151"/>
    </location>
</feature>
<dbReference type="SUPFAM" id="SSF50475">
    <property type="entry name" value="FMN-binding split barrel"/>
    <property type="match status" value="1"/>
</dbReference>
<dbReference type="PANTHER" id="PTHR35176">
    <property type="entry name" value="HEME OXYGENASE HI_0854-RELATED"/>
    <property type="match status" value="1"/>
</dbReference>
<keyword evidence="5" id="KW-1185">Reference proteome</keyword>
<dbReference type="Proteomes" id="UP001501231">
    <property type="component" value="Unassembled WGS sequence"/>
</dbReference>